<evidence type="ECO:0000256" key="1">
    <source>
        <dbReference type="SAM" id="SignalP"/>
    </source>
</evidence>
<proteinExistence type="predicted"/>
<evidence type="ECO:0000313" key="4">
    <source>
        <dbReference type="Proteomes" id="UP000199249"/>
    </source>
</evidence>
<sequence length="223" mass="24177">MKKALLALLFSAATLGTVSAQVEIGLKVSPSLTSLRAASPNGDELKSESAKFSLGGGLIIDYFFGQNYAFSTGLELVGKGGKVSYYDANSQRRYEQKLGLQYLQVPLTVKLFTNDVAEDTKVYFQLGGALGGVIGARVDGDKYYTSPVTGNRTKATKHVIIPDANLRLGAGIERQLGQTTRFLLGISYHRGLLNIDKYFEDNAGIKDAELKNSEFALDFGIKF</sequence>
<dbReference type="OrthoDB" id="978236at2"/>
<keyword evidence="4" id="KW-1185">Reference proteome</keyword>
<evidence type="ECO:0000259" key="2">
    <source>
        <dbReference type="Pfam" id="PF13568"/>
    </source>
</evidence>
<dbReference type="Pfam" id="PF13568">
    <property type="entry name" value="OMP_b-brl_2"/>
    <property type="match status" value="1"/>
</dbReference>
<dbReference type="EMBL" id="FNOV01000013">
    <property type="protein sequence ID" value="SDY78713.1"/>
    <property type="molecule type" value="Genomic_DNA"/>
</dbReference>
<feature type="chain" id="PRO_5011581419" evidence="1">
    <location>
        <begin position="21"/>
        <end position="223"/>
    </location>
</feature>
<dbReference type="STRING" id="651662.SAMN04488069_11397"/>
<dbReference type="InterPro" id="IPR025665">
    <property type="entry name" value="Beta-barrel_OMP_2"/>
</dbReference>
<feature type="signal peptide" evidence="1">
    <location>
        <begin position="1"/>
        <end position="20"/>
    </location>
</feature>
<accession>A0A1H3MQE7</accession>
<organism evidence="3 4">
    <name type="scientific">Hymenobacter psychrophilus</name>
    <dbReference type="NCBI Taxonomy" id="651662"/>
    <lineage>
        <taxon>Bacteria</taxon>
        <taxon>Pseudomonadati</taxon>
        <taxon>Bacteroidota</taxon>
        <taxon>Cytophagia</taxon>
        <taxon>Cytophagales</taxon>
        <taxon>Hymenobacteraceae</taxon>
        <taxon>Hymenobacter</taxon>
    </lineage>
</organism>
<dbReference type="AlphaFoldDB" id="A0A1H3MQE7"/>
<keyword evidence="1" id="KW-0732">Signal</keyword>
<protein>
    <submittedName>
        <fullName evidence="3">Outer membrane protein beta-barrel domain-containing protein</fullName>
    </submittedName>
</protein>
<evidence type="ECO:0000313" key="3">
    <source>
        <dbReference type="EMBL" id="SDY78713.1"/>
    </source>
</evidence>
<name>A0A1H3MQE7_9BACT</name>
<dbReference type="Proteomes" id="UP000199249">
    <property type="component" value="Unassembled WGS sequence"/>
</dbReference>
<gene>
    <name evidence="3" type="ORF">SAMN04488069_11397</name>
</gene>
<dbReference type="RefSeq" id="WP_092742925.1">
    <property type="nucleotide sequence ID" value="NZ_FNOV01000013.1"/>
</dbReference>
<feature type="domain" description="Outer membrane protein beta-barrel" evidence="2">
    <location>
        <begin position="21"/>
        <end position="195"/>
    </location>
</feature>
<reference evidence="4" key="1">
    <citation type="submission" date="2016-10" db="EMBL/GenBank/DDBJ databases">
        <authorList>
            <person name="Varghese N."/>
            <person name="Submissions S."/>
        </authorList>
    </citation>
    <scope>NUCLEOTIDE SEQUENCE [LARGE SCALE GENOMIC DNA]</scope>
    <source>
        <strain evidence="4">CGMCC 1.8975</strain>
    </source>
</reference>